<reference evidence="2 3" key="1">
    <citation type="journal article" date="2015" name="PLoS ONE">
        <title>Investigation of a Large Collection of Pseudomonas aeruginosa Bacteriophages Collected from a Single Environmental Source in Abidjan, Cote d'Ivoire.</title>
        <authorList>
            <person name="Essoh C."/>
            <person name="Latino L."/>
            <person name="Midoux C."/>
            <person name="Blouin Y."/>
            <person name="Loukou G."/>
            <person name="Nguetta S.P."/>
            <person name="Lathro S."/>
            <person name="Cablanmian A."/>
            <person name="Kouassi A.K."/>
            <person name="Vergnaud G."/>
            <person name="Pourcel C."/>
        </authorList>
    </citation>
    <scope>NUCLEOTIDE SEQUENCE [LARGE SCALE GENOMIC DNA]</scope>
    <source>
        <strain evidence="2">Ab08</strain>
    </source>
</reference>
<feature type="compositionally biased region" description="Basic residues" evidence="1">
    <location>
        <begin position="24"/>
        <end position="35"/>
    </location>
</feature>
<protein>
    <submittedName>
        <fullName evidence="2">Uncharacterized protein</fullName>
    </submittedName>
</protein>
<dbReference type="Pfam" id="PF23876">
    <property type="entry name" value="DUF7230"/>
    <property type="match status" value="1"/>
</dbReference>
<feature type="region of interest" description="Disordered" evidence="1">
    <location>
        <begin position="1"/>
        <end position="42"/>
    </location>
</feature>
<proteinExistence type="predicted"/>
<dbReference type="Proteomes" id="UP000030224">
    <property type="component" value="Segment"/>
</dbReference>
<dbReference type="EMBL" id="LN610575">
    <property type="protein sequence ID" value="CEF89413.1"/>
    <property type="molecule type" value="Genomic_DNA"/>
</dbReference>
<name>A0A0A1IUC7_9CAUD</name>
<organism evidence="2 3">
    <name type="scientific">Pseudomonas phage vB_PaeM_C2-10_Ab08</name>
    <dbReference type="NCBI Taxonomy" id="1548903"/>
    <lineage>
        <taxon>Viruses</taxon>
        <taxon>Duplodnaviria</taxon>
        <taxon>Heunggongvirae</taxon>
        <taxon>Uroviricota</taxon>
        <taxon>Caudoviricetes</taxon>
        <taxon>Vandenendeviridae</taxon>
        <taxon>Skurskavirinae</taxon>
        <taxon>Pakpunavirus</taxon>
        <taxon>Pakpunavirus CAb1</taxon>
    </lineage>
</organism>
<evidence type="ECO:0000313" key="2">
    <source>
        <dbReference type="EMBL" id="CEF89413.1"/>
    </source>
</evidence>
<gene>
    <name evidence="2" type="primary">ORF99</name>
</gene>
<sequence>MAKKNPVFKFLNTVNKPSVERDKTKYRRKPKHKQKERLNEEG</sequence>
<accession>A0A0A1IUC7</accession>
<evidence type="ECO:0000313" key="3">
    <source>
        <dbReference type="Proteomes" id="UP000030224"/>
    </source>
</evidence>
<dbReference type="InterPro" id="IPR055654">
    <property type="entry name" value="DUF7230"/>
</dbReference>
<evidence type="ECO:0000256" key="1">
    <source>
        <dbReference type="SAM" id="MobiDB-lite"/>
    </source>
</evidence>